<comment type="caution">
    <text evidence="1">The sequence shown here is derived from an EMBL/GenBank/DDBJ whole genome shotgun (WGS) entry which is preliminary data.</text>
</comment>
<accession>A0ABT3BGH9</accession>
<dbReference type="InterPro" id="IPR009003">
    <property type="entry name" value="Peptidase_S1_PA"/>
</dbReference>
<organism evidence="1 2">
    <name type="scientific">Roseobacter sinensis</name>
    <dbReference type="NCBI Taxonomy" id="2931391"/>
    <lineage>
        <taxon>Bacteria</taxon>
        <taxon>Pseudomonadati</taxon>
        <taxon>Pseudomonadota</taxon>
        <taxon>Alphaproteobacteria</taxon>
        <taxon>Rhodobacterales</taxon>
        <taxon>Roseobacteraceae</taxon>
        <taxon>Roseobacter</taxon>
    </lineage>
</organism>
<sequence>MNTSDLSPEDIPEEDRRAALMMRNHLPQFIASNPFTRYGAFGVGIGLPTRGGKYEPRLTLRIYVACKIKTDQLPHERRIPKTVQIPDGQGGKIDFPTDVVVAAPPQALMEDPEDRLRPVPGGTSISVPGSGFNGTLGAWVLDTTDDTVVALSNRHVLGGTLGAAVVQPGTQDGGNPAEDRIGFVKRVVPINPAPPNPTPADCDYVDAGIVGADDPDLILLTVLGLGPAIYDTGNAGWLTPVWKSGQTTGVTSGRVIDTDAAFSFPLLLSPGGNTTTILICDNYYFEPAPGTPLPGVVSSGDSGSVLFIEEEDVTLPRATGLVWAQADNWGIACKINRVFEALDLDVLCSSGYPSYLDGLANDVSEPAGPRFTLSERARASAGMVTSGLARSVDKRLRGSTAGAKLSDLVRDFRHPILQGLIGQCDLRRAATRALLPLLGGARTSDDVFGHVMTDEDTTNIARLLDVLDREGHGDLARRLSTIPIAGKEAIGKSVGTLLGIECNAH</sequence>
<name>A0ABT3BGH9_9RHOB</name>
<dbReference type="RefSeq" id="WP_263845006.1">
    <property type="nucleotide sequence ID" value="NZ_JALIEB010000009.1"/>
</dbReference>
<keyword evidence="2" id="KW-1185">Reference proteome</keyword>
<dbReference type="SUPFAM" id="SSF50494">
    <property type="entry name" value="Trypsin-like serine proteases"/>
    <property type="match status" value="1"/>
</dbReference>
<gene>
    <name evidence="1" type="ORF">MUB52_14740</name>
</gene>
<evidence type="ECO:0000313" key="2">
    <source>
        <dbReference type="Proteomes" id="UP001208690"/>
    </source>
</evidence>
<protein>
    <submittedName>
        <fullName evidence="1">S1 family peptidase</fullName>
    </submittedName>
</protein>
<evidence type="ECO:0000313" key="1">
    <source>
        <dbReference type="EMBL" id="MCV3272689.1"/>
    </source>
</evidence>
<reference evidence="1 2" key="1">
    <citation type="submission" date="2022-04" db="EMBL/GenBank/DDBJ databases">
        <title>Roseobacter sp. WL0113 is a bacterium isolated from neritic sediment.</title>
        <authorList>
            <person name="Wang L."/>
            <person name="He W."/>
            <person name="Zhang D.-F."/>
        </authorList>
    </citation>
    <scope>NUCLEOTIDE SEQUENCE [LARGE SCALE GENOMIC DNA]</scope>
    <source>
        <strain evidence="1 2">WL0113</strain>
    </source>
</reference>
<proteinExistence type="predicted"/>
<dbReference type="EMBL" id="JALIEB010000009">
    <property type="protein sequence ID" value="MCV3272689.1"/>
    <property type="molecule type" value="Genomic_DNA"/>
</dbReference>
<dbReference type="Proteomes" id="UP001208690">
    <property type="component" value="Unassembled WGS sequence"/>
</dbReference>